<dbReference type="InterPro" id="IPR050539">
    <property type="entry name" value="ThrE_Dicarb/AminoAcid_Exp"/>
</dbReference>
<evidence type="ECO:0000259" key="8">
    <source>
        <dbReference type="Pfam" id="PF06738"/>
    </source>
</evidence>
<evidence type="ECO:0000256" key="3">
    <source>
        <dbReference type="ARBA" id="ARBA00022692"/>
    </source>
</evidence>
<dbReference type="EMBL" id="BAABRR010000001">
    <property type="protein sequence ID" value="GAA5517780.1"/>
    <property type="molecule type" value="Genomic_DNA"/>
</dbReference>
<sequence length="428" mass="45240">MADDRASHRDHEDSLEPVELIRQSGAVLRVGRMMLASGTASYRVKEAMQAVARALGIDRHTAAVTFTEITATTHRGAIFRTEVTEVRKFGVNAERIKLLDDFRSGIPEHTTAADVHAALDAIEAKPALYHPAVNALSAGAACAAFAVLNNARPLEVLAVLVAATLGQLLRRSLAHRGFNPFGTTMAAAALACGLYLASVALYGIVGADVDVHASGYIACTLFLLPGFPLITAALDLAKLDFSAGISRLVFATMMIVGAALSVWGMTLIDALDASEREPLTLDPVPHYTVIAIASLIGVLGFALMFNSPWRMALSAALIGMVSNTFRLMLVDQGVVIQMATVIACVLVGVLVAVAAPRTPSPIITLQVPAVLVMIPGVLAFHSVVSLNEGNYTDTIGAILQVLLVVLSIMVGLVIAKLITDREWSFDRG</sequence>
<feature type="domain" description="Threonine/Serine exporter ThrE" evidence="9">
    <location>
        <begin position="292"/>
        <end position="418"/>
    </location>
</feature>
<evidence type="ECO:0000256" key="2">
    <source>
        <dbReference type="ARBA" id="ARBA00022475"/>
    </source>
</evidence>
<keyword evidence="11" id="KW-1185">Reference proteome</keyword>
<evidence type="ECO:0000256" key="1">
    <source>
        <dbReference type="ARBA" id="ARBA00004651"/>
    </source>
</evidence>
<evidence type="ECO:0000256" key="5">
    <source>
        <dbReference type="ARBA" id="ARBA00023136"/>
    </source>
</evidence>
<evidence type="ECO:0000259" key="9">
    <source>
        <dbReference type="Pfam" id="PF12821"/>
    </source>
</evidence>
<feature type="transmembrane region" description="Helical" evidence="7">
    <location>
        <begin position="335"/>
        <end position="355"/>
    </location>
</feature>
<protein>
    <recommendedName>
        <fullName evidence="12">Threonine/serine exporter family protein</fullName>
    </recommendedName>
</protein>
<feature type="transmembrane region" description="Helical" evidence="7">
    <location>
        <begin position="362"/>
        <end position="383"/>
    </location>
</feature>
<feature type="transmembrane region" description="Helical" evidence="7">
    <location>
        <begin position="312"/>
        <end position="329"/>
    </location>
</feature>
<dbReference type="InterPro" id="IPR010619">
    <property type="entry name" value="ThrE-like_N"/>
</dbReference>
<feature type="transmembrane region" description="Helical" evidence="7">
    <location>
        <begin position="395"/>
        <end position="418"/>
    </location>
</feature>
<dbReference type="Pfam" id="PF06738">
    <property type="entry name" value="ThrE"/>
    <property type="match status" value="1"/>
</dbReference>
<organism evidence="10 11">
    <name type="scientific">Demequina sediminis</name>
    <dbReference type="NCBI Taxonomy" id="1930058"/>
    <lineage>
        <taxon>Bacteria</taxon>
        <taxon>Bacillati</taxon>
        <taxon>Actinomycetota</taxon>
        <taxon>Actinomycetes</taxon>
        <taxon>Micrococcales</taxon>
        <taxon>Demequinaceae</taxon>
        <taxon>Demequina</taxon>
    </lineage>
</organism>
<evidence type="ECO:0000256" key="6">
    <source>
        <dbReference type="ARBA" id="ARBA00034125"/>
    </source>
</evidence>
<dbReference type="RefSeq" id="WP_286215820.1">
    <property type="nucleotide sequence ID" value="NZ_AP027736.1"/>
</dbReference>
<feature type="transmembrane region" description="Helical" evidence="7">
    <location>
        <begin position="185"/>
        <end position="207"/>
    </location>
</feature>
<dbReference type="InterPro" id="IPR024528">
    <property type="entry name" value="ThrE_2"/>
</dbReference>
<comment type="subcellular location">
    <subcellularLocation>
        <location evidence="1">Cell membrane</location>
        <topology evidence="1">Multi-pass membrane protein</topology>
    </subcellularLocation>
</comment>
<keyword evidence="5 7" id="KW-0472">Membrane</keyword>
<feature type="domain" description="Threonine/serine exporter-like N-terminal" evidence="8">
    <location>
        <begin position="27"/>
        <end position="265"/>
    </location>
</feature>
<dbReference type="PANTHER" id="PTHR34390:SF2">
    <property type="entry name" value="SUCCINATE TRANSPORTER SUBUNIT YJJP-RELATED"/>
    <property type="match status" value="1"/>
</dbReference>
<feature type="transmembrane region" description="Helical" evidence="7">
    <location>
        <begin position="248"/>
        <end position="266"/>
    </location>
</feature>
<reference evidence="10 11" key="1">
    <citation type="submission" date="2024-02" db="EMBL/GenBank/DDBJ databases">
        <title>Lysinimicrobium sediminis NBRC 112286.</title>
        <authorList>
            <person name="Ichikawa N."/>
            <person name="Katano-Makiyama Y."/>
            <person name="Hidaka K."/>
        </authorList>
    </citation>
    <scope>NUCLEOTIDE SEQUENCE [LARGE SCALE GENOMIC DNA]</scope>
    <source>
        <strain evidence="10 11">NBRC 112286</strain>
    </source>
</reference>
<name>A0ABP9WD77_9MICO</name>
<comment type="similarity">
    <text evidence="6">Belongs to the ThrE exporter (TC 2.A.79) family.</text>
</comment>
<evidence type="ECO:0000313" key="11">
    <source>
        <dbReference type="Proteomes" id="UP001426770"/>
    </source>
</evidence>
<dbReference type="Pfam" id="PF12821">
    <property type="entry name" value="ThrE_2"/>
    <property type="match status" value="1"/>
</dbReference>
<evidence type="ECO:0000256" key="4">
    <source>
        <dbReference type="ARBA" id="ARBA00022989"/>
    </source>
</evidence>
<evidence type="ECO:0000313" key="10">
    <source>
        <dbReference type="EMBL" id="GAA5517780.1"/>
    </source>
</evidence>
<dbReference type="Proteomes" id="UP001426770">
    <property type="component" value="Unassembled WGS sequence"/>
</dbReference>
<evidence type="ECO:0008006" key="12">
    <source>
        <dbReference type="Google" id="ProtNLM"/>
    </source>
</evidence>
<feature type="transmembrane region" description="Helical" evidence="7">
    <location>
        <begin position="286"/>
        <end position="305"/>
    </location>
</feature>
<gene>
    <name evidence="10" type="ORF">Lsed01_00190</name>
</gene>
<accession>A0ABP9WD77</accession>
<comment type="caution">
    <text evidence="10">The sequence shown here is derived from an EMBL/GenBank/DDBJ whole genome shotgun (WGS) entry which is preliminary data.</text>
</comment>
<proteinExistence type="inferred from homology"/>
<dbReference type="PANTHER" id="PTHR34390">
    <property type="entry name" value="UPF0442 PROTEIN YJJB-RELATED"/>
    <property type="match status" value="1"/>
</dbReference>
<keyword evidence="4 7" id="KW-1133">Transmembrane helix</keyword>
<evidence type="ECO:0000256" key="7">
    <source>
        <dbReference type="SAM" id="Phobius"/>
    </source>
</evidence>
<feature type="transmembrane region" description="Helical" evidence="7">
    <location>
        <begin position="213"/>
        <end position="236"/>
    </location>
</feature>
<keyword evidence="2" id="KW-1003">Cell membrane</keyword>
<keyword evidence="3 7" id="KW-0812">Transmembrane</keyword>